<evidence type="ECO:0000256" key="3">
    <source>
        <dbReference type="ARBA" id="ARBA00022722"/>
    </source>
</evidence>
<dbReference type="GO" id="GO:0004519">
    <property type="term" value="F:endonuclease activity"/>
    <property type="evidence" value="ECO:0007669"/>
    <property type="project" value="UniProtKB-KW"/>
</dbReference>
<dbReference type="GO" id="GO:0003964">
    <property type="term" value="F:RNA-directed DNA polymerase activity"/>
    <property type="evidence" value="ECO:0007669"/>
    <property type="project" value="UniProtKB-KW"/>
</dbReference>
<keyword evidence="5" id="KW-0378">Hydrolase</keyword>
<dbReference type="Gene3D" id="3.30.70.270">
    <property type="match status" value="1"/>
</dbReference>
<evidence type="ECO:0000259" key="7">
    <source>
        <dbReference type="Pfam" id="PF17917"/>
    </source>
</evidence>
<dbReference type="InterPro" id="IPR043502">
    <property type="entry name" value="DNA/RNA_pol_sf"/>
</dbReference>
<dbReference type="PANTHER" id="PTHR37984:SF5">
    <property type="entry name" value="PROTEIN NYNRIN-LIKE"/>
    <property type="match status" value="1"/>
</dbReference>
<keyword evidence="6" id="KW-0695">RNA-directed DNA polymerase</keyword>
<dbReference type="AlphaFoldDB" id="A0A9Q3BSB3"/>
<dbReference type="InterPro" id="IPR043128">
    <property type="entry name" value="Rev_trsase/Diguanyl_cyclase"/>
</dbReference>
<keyword evidence="2" id="KW-0548">Nucleotidyltransferase</keyword>
<dbReference type="InterPro" id="IPR041373">
    <property type="entry name" value="RT_RNaseH"/>
</dbReference>
<dbReference type="EMBL" id="AVOT02002329">
    <property type="protein sequence ID" value="MBW0469997.1"/>
    <property type="molecule type" value="Genomic_DNA"/>
</dbReference>
<keyword evidence="1" id="KW-0808">Transferase</keyword>
<reference evidence="8" key="1">
    <citation type="submission" date="2021-03" db="EMBL/GenBank/DDBJ databases">
        <title>Draft genome sequence of rust myrtle Austropuccinia psidii MF-1, a brazilian biotype.</title>
        <authorList>
            <person name="Quecine M.C."/>
            <person name="Pachon D.M.R."/>
            <person name="Bonatelli M.L."/>
            <person name="Correr F.H."/>
            <person name="Franceschini L.M."/>
            <person name="Leite T.F."/>
            <person name="Margarido G.R.A."/>
            <person name="Almeida C.A."/>
            <person name="Ferrarezi J.A."/>
            <person name="Labate C.A."/>
        </authorList>
    </citation>
    <scope>NUCLEOTIDE SEQUENCE</scope>
    <source>
        <strain evidence="8">MF-1</strain>
    </source>
</reference>
<evidence type="ECO:0000256" key="1">
    <source>
        <dbReference type="ARBA" id="ARBA00022679"/>
    </source>
</evidence>
<evidence type="ECO:0000256" key="2">
    <source>
        <dbReference type="ARBA" id="ARBA00022695"/>
    </source>
</evidence>
<comment type="caution">
    <text evidence="8">The sequence shown here is derived from an EMBL/GenBank/DDBJ whole genome shotgun (WGS) entry which is preliminary data.</text>
</comment>
<organism evidence="8 9">
    <name type="scientific">Austropuccinia psidii MF-1</name>
    <dbReference type="NCBI Taxonomy" id="1389203"/>
    <lineage>
        <taxon>Eukaryota</taxon>
        <taxon>Fungi</taxon>
        <taxon>Dikarya</taxon>
        <taxon>Basidiomycota</taxon>
        <taxon>Pucciniomycotina</taxon>
        <taxon>Pucciniomycetes</taxon>
        <taxon>Pucciniales</taxon>
        <taxon>Sphaerophragmiaceae</taxon>
        <taxon>Austropuccinia</taxon>
    </lineage>
</organism>
<evidence type="ECO:0000313" key="9">
    <source>
        <dbReference type="Proteomes" id="UP000765509"/>
    </source>
</evidence>
<dbReference type="Pfam" id="PF17917">
    <property type="entry name" value="RT_RNaseH"/>
    <property type="match status" value="1"/>
</dbReference>
<feature type="domain" description="Reverse transcriptase RNase H-like" evidence="7">
    <location>
        <begin position="74"/>
        <end position="178"/>
    </location>
</feature>
<name>A0A9Q3BSB3_9BASI</name>
<evidence type="ECO:0000256" key="6">
    <source>
        <dbReference type="ARBA" id="ARBA00022918"/>
    </source>
</evidence>
<protein>
    <recommendedName>
        <fullName evidence="7">Reverse transcriptase RNase H-like domain-containing protein</fullName>
    </recommendedName>
</protein>
<gene>
    <name evidence="8" type="ORF">O181_009712</name>
</gene>
<evidence type="ECO:0000256" key="4">
    <source>
        <dbReference type="ARBA" id="ARBA00022759"/>
    </source>
</evidence>
<keyword evidence="3" id="KW-0540">Nuclease</keyword>
<dbReference type="OrthoDB" id="2505288at2759"/>
<sequence>MPQPQPNNIKALQSFLGFANFYCHFIKNYSKTTSALTYHLEKDSPSIFNEEALGQFQLLKEAFTTSPILSYLKPSLPAIVETDASDYALGAVLIQVNDSGKHPIAFYSCKLLPAKLNYEVHDKELLGIFWALKRWRSFLLSLSDSFGVLTDHSSLQYFMYSKVLTCCQAHWEEFFSEFHFSITYCSGRLATLPDALSPWDKVYPEREADYIRKNPQNFHQVLKQNEIEELIIFAIKVEFFSALADQIQK</sequence>
<dbReference type="InterPro" id="IPR050951">
    <property type="entry name" value="Retrovirus_Pol_polyprotein"/>
</dbReference>
<dbReference type="FunFam" id="3.30.70.270:FF:000020">
    <property type="entry name" value="Transposon Tf2-6 polyprotein-like Protein"/>
    <property type="match status" value="1"/>
</dbReference>
<evidence type="ECO:0000256" key="5">
    <source>
        <dbReference type="ARBA" id="ARBA00022801"/>
    </source>
</evidence>
<dbReference type="PANTHER" id="PTHR37984">
    <property type="entry name" value="PROTEIN CBG26694"/>
    <property type="match status" value="1"/>
</dbReference>
<keyword evidence="9" id="KW-1185">Reference proteome</keyword>
<dbReference type="Proteomes" id="UP000765509">
    <property type="component" value="Unassembled WGS sequence"/>
</dbReference>
<evidence type="ECO:0000313" key="8">
    <source>
        <dbReference type="EMBL" id="MBW0469997.1"/>
    </source>
</evidence>
<dbReference type="SUPFAM" id="SSF56672">
    <property type="entry name" value="DNA/RNA polymerases"/>
    <property type="match status" value="1"/>
</dbReference>
<accession>A0A9Q3BSB3</accession>
<dbReference type="GO" id="GO:0016787">
    <property type="term" value="F:hydrolase activity"/>
    <property type="evidence" value="ECO:0007669"/>
    <property type="project" value="UniProtKB-KW"/>
</dbReference>
<dbReference type="CDD" id="cd09274">
    <property type="entry name" value="RNase_HI_RT_Ty3"/>
    <property type="match status" value="1"/>
</dbReference>
<proteinExistence type="predicted"/>
<keyword evidence="4" id="KW-0255">Endonuclease</keyword>